<evidence type="ECO:0000313" key="1">
    <source>
        <dbReference type="EMBL" id="CAG9091707.1"/>
    </source>
</evidence>
<comment type="caution">
    <text evidence="1">The sequence shown here is derived from an EMBL/GenBank/DDBJ whole genome shotgun (WGS) entry which is preliminary data.</text>
</comment>
<dbReference type="Proteomes" id="UP000653454">
    <property type="component" value="Unassembled WGS sequence"/>
</dbReference>
<accession>A0A8S4D4H0</accession>
<proteinExistence type="predicted"/>
<evidence type="ECO:0000313" key="2">
    <source>
        <dbReference type="Proteomes" id="UP000653454"/>
    </source>
</evidence>
<reference evidence="1" key="1">
    <citation type="submission" date="2020-11" db="EMBL/GenBank/DDBJ databases">
        <authorList>
            <person name="Whiteford S."/>
        </authorList>
    </citation>
    <scope>NUCLEOTIDE SEQUENCE</scope>
</reference>
<dbReference type="AlphaFoldDB" id="A0A8S4D4H0"/>
<name>A0A8S4D4H0_PLUXY</name>
<gene>
    <name evidence="1" type="ORF">PLXY2_LOCUS623</name>
</gene>
<organism evidence="1 2">
    <name type="scientific">Plutella xylostella</name>
    <name type="common">Diamondback moth</name>
    <name type="synonym">Plutella maculipennis</name>
    <dbReference type="NCBI Taxonomy" id="51655"/>
    <lineage>
        <taxon>Eukaryota</taxon>
        <taxon>Metazoa</taxon>
        <taxon>Ecdysozoa</taxon>
        <taxon>Arthropoda</taxon>
        <taxon>Hexapoda</taxon>
        <taxon>Insecta</taxon>
        <taxon>Pterygota</taxon>
        <taxon>Neoptera</taxon>
        <taxon>Endopterygota</taxon>
        <taxon>Lepidoptera</taxon>
        <taxon>Glossata</taxon>
        <taxon>Ditrysia</taxon>
        <taxon>Yponomeutoidea</taxon>
        <taxon>Plutellidae</taxon>
        <taxon>Plutella</taxon>
    </lineage>
</organism>
<protein>
    <submittedName>
        <fullName evidence="1">(diamondback moth) hypothetical protein</fullName>
    </submittedName>
</protein>
<dbReference type="EMBL" id="CAJHNJ030000002">
    <property type="protein sequence ID" value="CAG9091707.1"/>
    <property type="molecule type" value="Genomic_DNA"/>
</dbReference>
<keyword evidence="2" id="KW-1185">Reference proteome</keyword>
<sequence>MHEFGNTNNYVLKLIVCSCHKVETNLTDLDLAKAFDTVSVPILLRKLEIMGVRGLPLDWFRSYLTLRKQCVKASKAEVFVISFSSSSVFKASRISATRASLCMLNLGHLITIWVKSAPSASQQISDKTHNPGD</sequence>